<accession>A0ABQ6FMC0</accession>
<proteinExistence type="predicted"/>
<reference evidence="2 3" key="1">
    <citation type="submission" date="2023-02" db="EMBL/GenBank/DDBJ databases">
        <title>Dictyobacter halimunensis sp. nov., a new member of the class Ktedonobacteria from forest soil in a geothermal area.</title>
        <authorList>
            <person name="Rachmania M.K."/>
            <person name="Ningsih F."/>
            <person name="Sakai Y."/>
            <person name="Yabe S."/>
            <person name="Yokota A."/>
            <person name="Sjamsuridzal W."/>
        </authorList>
    </citation>
    <scope>NUCLEOTIDE SEQUENCE [LARGE SCALE GENOMIC DNA]</scope>
    <source>
        <strain evidence="2 3">S3.2.2.5</strain>
    </source>
</reference>
<evidence type="ECO:0000313" key="2">
    <source>
        <dbReference type="EMBL" id="GLV54412.1"/>
    </source>
</evidence>
<evidence type="ECO:0000313" key="3">
    <source>
        <dbReference type="Proteomes" id="UP001344906"/>
    </source>
</evidence>
<protein>
    <submittedName>
        <fullName evidence="2">Uncharacterized protein</fullName>
    </submittedName>
</protein>
<evidence type="ECO:0000256" key="1">
    <source>
        <dbReference type="SAM" id="MobiDB-lite"/>
    </source>
</evidence>
<organism evidence="2 3">
    <name type="scientific">Dictyobacter halimunensis</name>
    <dbReference type="NCBI Taxonomy" id="3026934"/>
    <lineage>
        <taxon>Bacteria</taxon>
        <taxon>Bacillati</taxon>
        <taxon>Chloroflexota</taxon>
        <taxon>Ktedonobacteria</taxon>
        <taxon>Ktedonobacterales</taxon>
        <taxon>Dictyobacteraceae</taxon>
        <taxon>Dictyobacter</taxon>
    </lineage>
</organism>
<feature type="region of interest" description="Disordered" evidence="1">
    <location>
        <begin position="1"/>
        <end position="45"/>
    </location>
</feature>
<dbReference type="Proteomes" id="UP001344906">
    <property type="component" value="Unassembled WGS sequence"/>
</dbReference>
<keyword evidence="3" id="KW-1185">Reference proteome</keyword>
<gene>
    <name evidence="2" type="ORF">KDH_12590</name>
</gene>
<dbReference type="EMBL" id="BSRI01000001">
    <property type="protein sequence ID" value="GLV54412.1"/>
    <property type="molecule type" value="Genomic_DNA"/>
</dbReference>
<sequence length="69" mass="8178">MTSRNQMKRKKSQPEATTMTGPNPLEAESWQRAAEEPPPQTYPQVKFRMEIKILHRYAESNHQRGYHPR</sequence>
<name>A0ABQ6FMC0_9CHLR</name>
<comment type="caution">
    <text evidence="2">The sequence shown here is derived from an EMBL/GenBank/DDBJ whole genome shotgun (WGS) entry which is preliminary data.</text>
</comment>
<feature type="compositionally biased region" description="Basic residues" evidence="1">
    <location>
        <begin position="1"/>
        <end position="11"/>
    </location>
</feature>